<dbReference type="PRINTS" id="PR00038">
    <property type="entry name" value="HTHLUXR"/>
</dbReference>
<dbReference type="Gene3D" id="1.10.10.10">
    <property type="entry name" value="Winged helix-like DNA-binding domain superfamily/Winged helix DNA-binding domain"/>
    <property type="match status" value="1"/>
</dbReference>
<dbReference type="SUPFAM" id="SSF52540">
    <property type="entry name" value="P-loop containing nucleoside triphosphate hydrolases"/>
    <property type="match status" value="1"/>
</dbReference>
<dbReference type="SUPFAM" id="SSF46894">
    <property type="entry name" value="C-terminal effector domain of the bipartite response regulators"/>
    <property type="match status" value="1"/>
</dbReference>
<proteinExistence type="predicted"/>
<dbReference type="Pfam" id="PF25872">
    <property type="entry name" value="HTH_77"/>
    <property type="match status" value="1"/>
</dbReference>
<dbReference type="InterPro" id="IPR016032">
    <property type="entry name" value="Sig_transdc_resp-reg_C-effctor"/>
</dbReference>
<evidence type="ECO:0000256" key="1">
    <source>
        <dbReference type="SAM" id="MobiDB-lite"/>
    </source>
</evidence>
<dbReference type="CDD" id="cd06170">
    <property type="entry name" value="LuxR_C_like"/>
    <property type="match status" value="1"/>
</dbReference>
<dbReference type="InterPro" id="IPR000792">
    <property type="entry name" value="Tscrpt_reg_LuxR_C"/>
</dbReference>
<accession>A0A401YQP8</accession>
<dbReference type="InterPro" id="IPR036388">
    <property type="entry name" value="WH-like_DNA-bd_sf"/>
</dbReference>
<dbReference type="Gene3D" id="1.25.40.10">
    <property type="entry name" value="Tetratricopeptide repeat domain"/>
    <property type="match status" value="1"/>
</dbReference>
<dbReference type="OrthoDB" id="499349at2"/>
<dbReference type="PANTHER" id="PTHR47691">
    <property type="entry name" value="REGULATOR-RELATED"/>
    <property type="match status" value="1"/>
</dbReference>
<evidence type="ECO:0000259" key="2">
    <source>
        <dbReference type="PROSITE" id="PS50043"/>
    </source>
</evidence>
<dbReference type="GO" id="GO:0006355">
    <property type="term" value="P:regulation of DNA-templated transcription"/>
    <property type="evidence" value="ECO:0007669"/>
    <property type="project" value="InterPro"/>
</dbReference>
<dbReference type="Proteomes" id="UP000286931">
    <property type="component" value="Unassembled WGS sequence"/>
</dbReference>
<dbReference type="InterPro" id="IPR011990">
    <property type="entry name" value="TPR-like_helical_dom_sf"/>
</dbReference>
<dbReference type="AlphaFoldDB" id="A0A401YQP8"/>
<dbReference type="PROSITE" id="PS50043">
    <property type="entry name" value="HTH_LUXR_2"/>
    <property type="match status" value="1"/>
</dbReference>
<feature type="domain" description="HTH luxR-type" evidence="2">
    <location>
        <begin position="883"/>
        <end position="948"/>
    </location>
</feature>
<organism evidence="3 4">
    <name type="scientific">Embleya hyalina</name>
    <dbReference type="NCBI Taxonomy" id="516124"/>
    <lineage>
        <taxon>Bacteria</taxon>
        <taxon>Bacillati</taxon>
        <taxon>Actinomycetota</taxon>
        <taxon>Actinomycetes</taxon>
        <taxon>Kitasatosporales</taxon>
        <taxon>Streptomycetaceae</taxon>
        <taxon>Embleya</taxon>
    </lineage>
</organism>
<dbReference type="EMBL" id="BIFH01000022">
    <property type="protein sequence ID" value="GCD96911.1"/>
    <property type="molecule type" value="Genomic_DNA"/>
</dbReference>
<dbReference type="PROSITE" id="PS00622">
    <property type="entry name" value="HTH_LUXR_1"/>
    <property type="match status" value="1"/>
</dbReference>
<dbReference type="Gene3D" id="3.40.50.300">
    <property type="entry name" value="P-loop containing nucleotide triphosphate hydrolases"/>
    <property type="match status" value="1"/>
</dbReference>
<comment type="caution">
    <text evidence="3">The sequence shown here is derived from an EMBL/GenBank/DDBJ whole genome shotgun (WGS) entry which is preliminary data.</text>
</comment>
<keyword evidence="4" id="KW-1185">Reference proteome</keyword>
<dbReference type="PANTHER" id="PTHR47691:SF3">
    <property type="entry name" value="HTH-TYPE TRANSCRIPTIONAL REGULATOR RV0890C-RELATED"/>
    <property type="match status" value="1"/>
</dbReference>
<dbReference type="RefSeq" id="WP_160161507.1">
    <property type="nucleotide sequence ID" value="NZ_BIFH01000022.1"/>
</dbReference>
<feature type="compositionally biased region" description="Low complexity" evidence="1">
    <location>
        <begin position="349"/>
        <end position="366"/>
    </location>
</feature>
<protein>
    <submittedName>
        <fullName evidence="3">LuxR family transcriptional regulator</fullName>
    </submittedName>
</protein>
<reference evidence="3 4" key="1">
    <citation type="submission" date="2018-12" db="EMBL/GenBank/DDBJ databases">
        <title>Draft genome sequence of Embleya hyalina NBRC 13850T.</title>
        <authorList>
            <person name="Komaki H."/>
            <person name="Hosoyama A."/>
            <person name="Kimura A."/>
            <person name="Ichikawa N."/>
            <person name="Tamura T."/>
        </authorList>
    </citation>
    <scope>NUCLEOTIDE SEQUENCE [LARGE SCALE GENOMIC DNA]</scope>
    <source>
        <strain evidence="3 4">NBRC 13850</strain>
    </source>
</reference>
<evidence type="ECO:0000313" key="3">
    <source>
        <dbReference type="EMBL" id="GCD96911.1"/>
    </source>
</evidence>
<dbReference type="InterPro" id="IPR058852">
    <property type="entry name" value="HTH_77"/>
</dbReference>
<dbReference type="GO" id="GO:0003677">
    <property type="term" value="F:DNA binding"/>
    <property type="evidence" value="ECO:0007669"/>
    <property type="project" value="InterPro"/>
</dbReference>
<gene>
    <name evidence="3" type="ORF">EHYA_04598</name>
</gene>
<dbReference type="SMART" id="SM00421">
    <property type="entry name" value="HTH_LUXR"/>
    <property type="match status" value="1"/>
</dbReference>
<sequence>MVGSADSAAKVPWPVILTSFVGREGELGELRALLRRDRRLLTLVGPGGIGKTRLALRLASHEVGQPPADVVFVDLGALGQEHLVDAAVSDAVAPEAGPGHTPLRTAARRLCERSALVVLDTCEHLPFAAARVARTLIERCPDVRVVATSRIPLRTDGERVWRVPPLAVGDRYSPGPSEAARLFVDRVSLVCGDLDFSESMWSEVEHIVRALDGFPLAIELAAARTRMMTLGEIAAGLDLRFLSGGPARGQPRHQTMHRCLDWSYALLSGREKMLFARLSVFAEGWTAEAAAEVCAGGELTAERVLASLTALVDKSLVVRFAVSSGDRFRMLSPMRQYAAALPMGFPESGGPTGSVGSVESVGSTESASPGGPVDTAARHLAYFVRFAERADAGLWALRPRERRLLEVEMPNLRAALDEGCRLGSTDALRITAALGSYWRARGSLAEGVEATARALAAVPSVPHPARAMTLAVRATLSFWMGDLETTRAAATEAIEVAKVVRDKRARSHALLRLANFTAITDPPLGQPILREAVELARACDDVPALADALGSLAMTLLWQDDFAAMARTAEEALAVAVPVDFQSVRSLTLWCLAHGARARGDLDEAVRLARAMTPPEDDAADSDGDGEAGSFTRSCRIQVLSLVAAMRGDAAGARALALADLARLEQEPMRWGTGLLTYALAFAALAAGRLDEARDLARRLDAGESGGSSHLAAQAHSILMFAALADGDAAAARAHAADVVGVADRLGNHRALAIATLGEARAALLVPDAGSAEPAALKVLAHALDEGWWPEAVTALEFTAAAAVERGEHARATRLFAAVDTARRTRGMVRVPAETTYWEALRATAGEGLSEPDRRRALAEGAAMSLSQAADHARTTHNPRARATRGWESLTPTETRVALLAADGLLNPEIAEQLFVSRGTVKIHLSHIYTKLSLTNRTELAAYIHARRPHT</sequence>
<dbReference type="Pfam" id="PF00196">
    <property type="entry name" value="GerE"/>
    <property type="match status" value="1"/>
</dbReference>
<name>A0A401YQP8_9ACTN</name>
<dbReference type="InterPro" id="IPR027417">
    <property type="entry name" value="P-loop_NTPase"/>
</dbReference>
<feature type="region of interest" description="Disordered" evidence="1">
    <location>
        <begin position="349"/>
        <end position="371"/>
    </location>
</feature>
<evidence type="ECO:0000313" key="4">
    <source>
        <dbReference type="Proteomes" id="UP000286931"/>
    </source>
</evidence>